<evidence type="ECO:0000256" key="3">
    <source>
        <dbReference type="ARBA" id="ARBA00023219"/>
    </source>
</evidence>
<name>A0A2T4VWC2_9HYPH</name>
<dbReference type="EMBL" id="PSQJ01000013">
    <property type="protein sequence ID" value="PTL86078.1"/>
    <property type="molecule type" value="Genomic_DNA"/>
</dbReference>
<dbReference type="InterPro" id="IPR020991">
    <property type="entry name" value="Connector_podovirus"/>
</dbReference>
<organism evidence="4 5">
    <name type="scientific">Candidatus Liberibacter europaeus</name>
    <dbReference type="NCBI Taxonomy" id="744859"/>
    <lineage>
        <taxon>Bacteria</taxon>
        <taxon>Pseudomonadati</taxon>
        <taxon>Pseudomonadota</taxon>
        <taxon>Alphaproteobacteria</taxon>
        <taxon>Hyphomicrobiales</taxon>
        <taxon>Rhizobiaceae</taxon>
        <taxon>Liberibacter</taxon>
    </lineage>
</organism>
<keyword evidence="2" id="KW-1188">Viral release from host cell</keyword>
<keyword evidence="3" id="KW-0231">Viral genome packaging</keyword>
<sequence>MKNLNVVDIKEENKHKQFVNELVARFDTLKSQRKAVEPVRDEIFKLVCPYRRREQGEDNRWDTTATSASERLASLLHNLITPFGSRWHGLIAPDKKGSFTDFSENKMIREGCERLVDDLFAQREVSESGFNLCLKDFYTEVVLFGMGCFYITEGKRGGLRYISIPVSSIVCSADHENIIDTVFEEFTLKAQDVAKKWGMEALSDEMKEELNSSDPKTYEFFQAVFPDKEDQYKGYQQVVVCKTENRLMSKGYYRVMPYIIGRYEASPYNLYGYSPTHKALPSIRRLNALRAAISLHSDRSLDLPVAVPEKMKGKKLSTKAKAVNLGFMSNTGDLLVRPVVSGDYRPPYEEINSLQSQVRETYMLDLFQVFMERASRSAAESMEKTREKGVFISAIVGGLQAEFVGSMVRREIDVLLHSQGGDRGRLKGVKISYTSPLYKYQMAESVASDLLAIRTGSEIAHLLGDPSLMQAYDGHGLVAKASRDCGLAERILLSEEDTKEKVAGQRQQAEEAQMKQLAMEQSIKTGGEIAELRAKEGM</sequence>
<gene>
    <name evidence="4" type="ORF">C4617_05560</name>
</gene>
<dbReference type="Pfam" id="PF12236">
    <property type="entry name" value="Head-tail_con"/>
    <property type="match status" value="1"/>
</dbReference>
<reference evidence="5" key="1">
    <citation type="submission" date="2018-02" db="EMBL/GenBank/DDBJ databases">
        <title>Genome sequence of Candidatus Liberibacter europaeus.</title>
        <authorList>
            <person name="Frampton R.A."/>
            <person name="Thompson S.M."/>
            <person name="David C."/>
            <person name="Addison S.M."/>
            <person name="Smith G.R."/>
        </authorList>
    </citation>
    <scope>NUCLEOTIDE SEQUENCE [LARGE SCALE GENOMIC DNA]</scope>
</reference>
<dbReference type="Proteomes" id="UP000240811">
    <property type="component" value="Unassembled WGS sequence"/>
</dbReference>
<comment type="subcellular location">
    <subcellularLocation>
        <location evidence="1">Virion</location>
    </subcellularLocation>
</comment>
<evidence type="ECO:0000256" key="2">
    <source>
        <dbReference type="ARBA" id="ARBA00022612"/>
    </source>
</evidence>
<accession>A0A2T4VWC2</accession>
<dbReference type="AlphaFoldDB" id="A0A2T4VWC2"/>
<evidence type="ECO:0000256" key="1">
    <source>
        <dbReference type="ARBA" id="ARBA00004328"/>
    </source>
</evidence>
<evidence type="ECO:0000313" key="4">
    <source>
        <dbReference type="EMBL" id="PTL86078.1"/>
    </source>
</evidence>
<protein>
    <submittedName>
        <fullName evidence="4">Phage tail protein</fullName>
    </submittedName>
</protein>
<comment type="caution">
    <text evidence="4">The sequence shown here is derived from an EMBL/GenBank/DDBJ whole genome shotgun (WGS) entry which is preliminary data.</text>
</comment>
<evidence type="ECO:0000313" key="5">
    <source>
        <dbReference type="Proteomes" id="UP000240811"/>
    </source>
</evidence>
<proteinExistence type="predicted"/>